<proteinExistence type="predicted"/>
<protein>
    <submittedName>
        <fullName evidence="1">Uncharacterized protein</fullName>
    </submittedName>
</protein>
<comment type="caution">
    <text evidence="1">The sequence shown here is derived from an EMBL/GenBank/DDBJ whole genome shotgun (WGS) entry which is preliminary data.</text>
</comment>
<evidence type="ECO:0000313" key="1">
    <source>
        <dbReference type="EMBL" id="KKM74836.1"/>
    </source>
</evidence>
<sequence>MGVTVIFFRMGVTVIFFTFSKSSLISVRERLSGTGGIYGASGIPILLNWPKTPDGSNLPAIHTPKFTLPLNALIMGKLQLVKVSDEGAKTNCNLSLFISLLCTFLPANNLT</sequence>
<name>A0A0F9KJF2_9ZZZZ</name>
<accession>A0A0F9KJF2</accession>
<reference evidence="1" key="1">
    <citation type="journal article" date="2015" name="Nature">
        <title>Complex archaea that bridge the gap between prokaryotes and eukaryotes.</title>
        <authorList>
            <person name="Spang A."/>
            <person name="Saw J.H."/>
            <person name="Jorgensen S.L."/>
            <person name="Zaremba-Niedzwiedzka K."/>
            <person name="Martijn J."/>
            <person name="Lind A.E."/>
            <person name="van Eijk R."/>
            <person name="Schleper C."/>
            <person name="Guy L."/>
            <person name="Ettema T.J."/>
        </authorList>
    </citation>
    <scope>NUCLEOTIDE SEQUENCE</scope>
</reference>
<dbReference type="AlphaFoldDB" id="A0A0F9KJF2"/>
<dbReference type="EMBL" id="LAZR01009075">
    <property type="protein sequence ID" value="KKM74836.1"/>
    <property type="molecule type" value="Genomic_DNA"/>
</dbReference>
<gene>
    <name evidence="1" type="ORF">LCGC14_1396350</name>
</gene>
<organism evidence="1">
    <name type="scientific">marine sediment metagenome</name>
    <dbReference type="NCBI Taxonomy" id="412755"/>
    <lineage>
        <taxon>unclassified sequences</taxon>
        <taxon>metagenomes</taxon>
        <taxon>ecological metagenomes</taxon>
    </lineage>
</organism>